<gene>
    <name evidence="1" type="ORF">UFOPK2598_00615</name>
</gene>
<proteinExistence type="predicted"/>
<evidence type="ECO:0000313" key="1">
    <source>
        <dbReference type="EMBL" id="CAB4701494.1"/>
    </source>
</evidence>
<dbReference type="NCBIfam" id="TIGR03843">
    <property type="entry name" value="SCO1664 family protein"/>
    <property type="match status" value="1"/>
</dbReference>
<sequence length="231" mass="25960">MVIYVHEQMAIEDSPLEVVGRLVDASNASLLCTLDDGSQVIYKPIAGERPLWDFPDGNLASREVAAFYISELGGFNIVPKTVLRDGPFGIGAVQEWIETDENFDLTLFAQSTNSRIREMAIFDALINNADRKFGHILYVDEDHIYGCDHGVCFHQENKLRTVLWQFAQSALNESELAKIRKIMDTLDKTYLTELLTSEEIVALLARGESLLTTGNFPLPDPNWPAVPWPPY</sequence>
<dbReference type="AlphaFoldDB" id="A0A6J6Q010"/>
<accession>A0A6J6Q010</accession>
<protein>
    <submittedName>
        <fullName evidence="1">Unannotated protein</fullName>
    </submittedName>
</protein>
<dbReference type="InterPro" id="IPR022292">
    <property type="entry name" value="CHP03843"/>
</dbReference>
<reference evidence="1" key="1">
    <citation type="submission" date="2020-05" db="EMBL/GenBank/DDBJ databases">
        <authorList>
            <person name="Chiriac C."/>
            <person name="Salcher M."/>
            <person name="Ghai R."/>
            <person name="Kavagutti S V."/>
        </authorList>
    </citation>
    <scope>NUCLEOTIDE SEQUENCE</scope>
</reference>
<organism evidence="1">
    <name type="scientific">freshwater metagenome</name>
    <dbReference type="NCBI Taxonomy" id="449393"/>
    <lineage>
        <taxon>unclassified sequences</taxon>
        <taxon>metagenomes</taxon>
        <taxon>ecological metagenomes</taxon>
    </lineage>
</organism>
<dbReference type="EMBL" id="CAEZXV010000048">
    <property type="protein sequence ID" value="CAB4701494.1"/>
    <property type="molecule type" value="Genomic_DNA"/>
</dbReference>
<name>A0A6J6Q010_9ZZZZ</name>